<sequence>VFIYFLRRSLALSLRLECRDGTSVHCKLRFAGSRHSPASWPERPGEKCASPLGLRDSCLLDVASWRCLKSQFSPQGPGHHPPDVSISSSPCWVLNLADREAEGAVLSGG</sequence>
<keyword evidence="2" id="KW-1185">Reference proteome</keyword>
<dbReference type="Proteomes" id="UP000694416">
    <property type="component" value="Unplaced"/>
</dbReference>
<evidence type="ECO:0000313" key="1">
    <source>
        <dbReference type="Ensembl" id="ENSPTEP00000014740.1"/>
    </source>
</evidence>
<reference evidence="1" key="2">
    <citation type="submission" date="2025-09" db="UniProtKB">
        <authorList>
            <consortium name="Ensembl"/>
        </authorList>
    </citation>
    <scope>IDENTIFICATION</scope>
</reference>
<evidence type="ECO:0000313" key="2">
    <source>
        <dbReference type="Proteomes" id="UP000694416"/>
    </source>
</evidence>
<dbReference type="AlphaFoldDB" id="A0A8C9H7R7"/>
<dbReference type="Ensembl" id="ENSPTET00000022080.1">
    <property type="protein sequence ID" value="ENSPTEP00000014740.1"/>
    <property type="gene ID" value="ENSPTEG00000016425.1"/>
</dbReference>
<name>A0A8C9H7R7_9PRIM</name>
<accession>A0A8C9H7R7</accession>
<organism evidence="1 2">
    <name type="scientific">Piliocolobus tephrosceles</name>
    <name type="common">Ugandan red Colobus</name>
    <dbReference type="NCBI Taxonomy" id="591936"/>
    <lineage>
        <taxon>Eukaryota</taxon>
        <taxon>Metazoa</taxon>
        <taxon>Chordata</taxon>
        <taxon>Craniata</taxon>
        <taxon>Vertebrata</taxon>
        <taxon>Euteleostomi</taxon>
        <taxon>Mammalia</taxon>
        <taxon>Eutheria</taxon>
        <taxon>Euarchontoglires</taxon>
        <taxon>Primates</taxon>
        <taxon>Haplorrhini</taxon>
        <taxon>Catarrhini</taxon>
        <taxon>Cercopithecidae</taxon>
        <taxon>Colobinae</taxon>
        <taxon>Piliocolobus</taxon>
    </lineage>
</organism>
<reference evidence="1" key="1">
    <citation type="submission" date="2025-08" db="UniProtKB">
        <authorList>
            <consortium name="Ensembl"/>
        </authorList>
    </citation>
    <scope>IDENTIFICATION</scope>
</reference>
<protein>
    <submittedName>
        <fullName evidence="1">Uncharacterized protein</fullName>
    </submittedName>
</protein>
<proteinExistence type="predicted"/>